<proteinExistence type="predicted"/>
<reference evidence="3" key="1">
    <citation type="submission" date="2012-12" db="EMBL/GenBank/DDBJ databases">
        <authorList>
            <person name="Hellsten U."/>
            <person name="Grimwood J."/>
            <person name="Chapman J.A."/>
            <person name="Shapiro H."/>
            <person name="Aerts A."/>
            <person name="Otillar R.P."/>
            <person name="Terry A.Y."/>
            <person name="Boore J.L."/>
            <person name="Simakov O."/>
            <person name="Marletaz F."/>
            <person name="Cho S.-J."/>
            <person name="Edsinger-Gonzales E."/>
            <person name="Havlak P."/>
            <person name="Kuo D.-H."/>
            <person name="Larsson T."/>
            <person name="Lv J."/>
            <person name="Arendt D."/>
            <person name="Savage R."/>
            <person name="Osoegawa K."/>
            <person name="de Jong P."/>
            <person name="Lindberg D.R."/>
            <person name="Seaver E.C."/>
            <person name="Weisblat D.A."/>
            <person name="Putnam N.H."/>
            <person name="Grigoriev I.V."/>
            <person name="Rokhsar D.S."/>
        </authorList>
    </citation>
    <scope>NUCLEOTIDE SEQUENCE</scope>
    <source>
        <strain evidence="3">I ESC-2004</strain>
    </source>
</reference>
<evidence type="ECO:0000313" key="3">
    <source>
        <dbReference type="Proteomes" id="UP000014760"/>
    </source>
</evidence>
<protein>
    <submittedName>
        <fullName evidence="1 2">Uncharacterized protein</fullName>
    </submittedName>
</protein>
<evidence type="ECO:0000313" key="1">
    <source>
        <dbReference type="EMBL" id="ELU11059.1"/>
    </source>
</evidence>
<reference evidence="1 3" key="2">
    <citation type="journal article" date="2013" name="Nature">
        <title>Insights into bilaterian evolution from three spiralian genomes.</title>
        <authorList>
            <person name="Simakov O."/>
            <person name="Marletaz F."/>
            <person name="Cho S.J."/>
            <person name="Edsinger-Gonzales E."/>
            <person name="Havlak P."/>
            <person name="Hellsten U."/>
            <person name="Kuo D.H."/>
            <person name="Larsson T."/>
            <person name="Lv J."/>
            <person name="Arendt D."/>
            <person name="Savage R."/>
            <person name="Osoegawa K."/>
            <person name="de Jong P."/>
            <person name="Grimwood J."/>
            <person name="Chapman J.A."/>
            <person name="Shapiro H."/>
            <person name="Aerts A."/>
            <person name="Otillar R.P."/>
            <person name="Terry A.Y."/>
            <person name="Boore J.L."/>
            <person name="Grigoriev I.V."/>
            <person name="Lindberg D.R."/>
            <person name="Seaver E.C."/>
            <person name="Weisblat D.A."/>
            <person name="Putnam N.H."/>
            <person name="Rokhsar D.S."/>
        </authorList>
    </citation>
    <scope>NUCLEOTIDE SEQUENCE</scope>
    <source>
        <strain evidence="1 3">I ESC-2004</strain>
    </source>
</reference>
<gene>
    <name evidence="1" type="ORF">CAPTEDRAFT_215614</name>
</gene>
<name>R7UXJ6_CAPTE</name>
<accession>R7UXJ6</accession>
<keyword evidence="3" id="KW-1185">Reference proteome</keyword>
<organism evidence="1">
    <name type="scientific">Capitella teleta</name>
    <name type="common">Polychaete worm</name>
    <dbReference type="NCBI Taxonomy" id="283909"/>
    <lineage>
        <taxon>Eukaryota</taxon>
        <taxon>Metazoa</taxon>
        <taxon>Spiralia</taxon>
        <taxon>Lophotrochozoa</taxon>
        <taxon>Annelida</taxon>
        <taxon>Polychaeta</taxon>
        <taxon>Sedentaria</taxon>
        <taxon>Scolecida</taxon>
        <taxon>Capitellidae</taxon>
        <taxon>Capitella</taxon>
    </lineage>
</organism>
<sequence length="141" mass="15998">MTLFGLFPQIPDLSIDGRKLQRTKYEESIHLRASVRVSSYLASWGADTPFAHLREVVNLVKNIETTNVAMIEESLTTVSCFLQPRECCNSDEIDGVTLQMRDKSMAEQWFHQSDTNFKFSVIVVDITLIIVCVIQALTTKL</sequence>
<dbReference type="EMBL" id="AMQN01005874">
    <property type="status" value="NOT_ANNOTATED_CDS"/>
    <property type="molecule type" value="Genomic_DNA"/>
</dbReference>
<dbReference type="EnsemblMetazoa" id="CapteT215614">
    <property type="protein sequence ID" value="CapteP215614"/>
    <property type="gene ID" value="CapteG215614"/>
</dbReference>
<evidence type="ECO:0000313" key="2">
    <source>
        <dbReference type="EnsemblMetazoa" id="CapteP215614"/>
    </source>
</evidence>
<dbReference type="EMBL" id="KB297016">
    <property type="protein sequence ID" value="ELU11059.1"/>
    <property type="molecule type" value="Genomic_DNA"/>
</dbReference>
<dbReference type="HOGENOM" id="CLU_1827120_0_0_1"/>
<dbReference type="Proteomes" id="UP000014760">
    <property type="component" value="Unassembled WGS sequence"/>
</dbReference>
<dbReference type="STRING" id="283909.R7UXJ6"/>
<reference evidence="2" key="3">
    <citation type="submission" date="2015-06" db="UniProtKB">
        <authorList>
            <consortium name="EnsemblMetazoa"/>
        </authorList>
    </citation>
    <scope>IDENTIFICATION</scope>
</reference>
<dbReference type="AlphaFoldDB" id="R7UXJ6"/>